<protein>
    <submittedName>
        <fullName evidence="1">(salmon louse) hypothetical protein</fullName>
    </submittedName>
</protein>
<proteinExistence type="predicted"/>
<dbReference type="EMBL" id="CAJNVT010000211">
    <property type="protein sequence ID" value="CAF2747538.1"/>
    <property type="molecule type" value="Genomic_DNA"/>
</dbReference>
<name>A0A817FFU4_LEPSM</name>
<dbReference type="AlphaFoldDB" id="A0A817FFU4"/>
<evidence type="ECO:0000313" key="2">
    <source>
        <dbReference type="Proteomes" id="UP000675881"/>
    </source>
</evidence>
<evidence type="ECO:0000313" key="1">
    <source>
        <dbReference type="EMBL" id="CAF2747538.1"/>
    </source>
</evidence>
<gene>
    <name evidence="1" type="ORF">LSAA_364</name>
</gene>
<organism evidence="1 2">
    <name type="scientific">Lepeophtheirus salmonis</name>
    <name type="common">Salmon louse</name>
    <name type="synonym">Caligus salmonis</name>
    <dbReference type="NCBI Taxonomy" id="72036"/>
    <lineage>
        <taxon>Eukaryota</taxon>
        <taxon>Metazoa</taxon>
        <taxon>Ecdysozoa</taxon>
        <taxon>Arthropoda</taxon>
        <taxon>Crustacea</taxon>
        <taxon>Multicrustacea</taxon>
        <taxon>Hexanauplia</taxon>
        <taxon>Copepoda</taxon>
        <taxon>Siphonostomatoida</taxon>
        <taxon>Caligidae</taxon>
        <taxon>Lepeophtheirus</taxon>
    </lineage>
</organism>
<comment type="caution">
    <text evidence="1">The sequence shown here is derived from an EMBL/GenBank/DDBJ whole genome shotgun (WGS) entry which is preliminary data.</text>
</comment>
<sequence length="273" mass="31203">MAKGGSDWFSYKEKHYMVTSDYPSGFFEIDLISTGDSKTTSHGKYDPYLGLFNLHNTSAAGLNCSPSQLLLGRHNKTQLPPTSRMLKSNIVPSLEKQVHQKDNMKINVASRVNSTLRNLKPLQCGDVVCIELYQKETYEVHTLDGKNLRRKRQQLLLKPYGMDEIHINKNTMPNRVEGLSLSLFNHITWEFPLKQMLEIKDLSHKNIISLFVVVVVEVEDLYGVSSVSITRAYEARIQSTGKFKEKIMLNKKLIEGDMFSVQVLREYQCPGMQ</sequence>
<dbReference type="Proteomes" id="UP000675881">
    <property type="component" value="Unassembled WGS sequence"/>
</dbReference>
<reference evidence="1" key="1">
    <citation type="submission" date="2021-02" db="EMBL/GenBank/DDBJ databases">
        <authorList>
            <person name="Bekaert M."/>
        </authorList>
    </citation>
    <scope>NUCLEOTIDE SEQUENCE</scope>
    <source>
        <strain evidence="1">IoA-00</strain>
    </source>
</reference>
<accession>A0A817FFU4</accession>
<keyword evidence="2" id="KW-1185">Reference proteome</keyword>